<organism evidence="2">
    <name type="scientific">bioreactor metagenome</name>
    <dbReference type="NCBI Taxonomy" id="1076179"/>
    <lineage>
        <taxon>unclassified sequences</taxon>
        <taxon>metagenomes</taxon>
        <taxon>ecological metagenomes</taxon>
    </lineage>
</organism>
<dbReference type="AlphaFoldDB" id="A0A645IVF9"/>
<dbReference type="EMBL" id="VSSQ01124423">
    <property type="protein sequence ID" value="MPN55321.1"/>
    <property type="molecule type" value="Genomic_DNA"/>
</dbReference>
<accession>A0A645IVF9</accession>
<sequence length="161" mass="16575">MLGPDVCLVLLALLAGLDDVFGLVRANDDDAVRVPLQDVARVDQLTADDERVVDRPEGLLDGALDADGAREDGEAEHADVCAVADAGVGHERGEPLGLRGRGHDIAEGSGLRQLARGRDDDVARLCVGDGHLNHEVVAGVGANGHGGSTEAHGRVDGLDAV</sequence>
<reference evidence="2" key="1">
    <citation type="submission" date="2019-08" db="EMBL/GenBank/DDBJ databases">
        <authorList>
            <person name="Kucharzyk K."/>
            <person name="Murdoch R.W."/>
            <person name="Higgins S."/>
            <person name="Loffler F."/>
        </authorList>
    </citation>
    <scope>NUCLEOTIDE SEQUENCE</scope>
</reference>
<feature type="compositionally biased region" description="Basic and acidic residues" evidence="1">
    <location>
        <begin position="151"/>
        <end position="161"/>
    </location>
</feature>
<feature type="region of interest" description="Disordered" evidence="1">
    <location>
        <begin position="141"/>
        <end position="161"/>
    </location>
</feature>
<comment type="caution">
    <text evidence="2">The sequence shown here is derived from an EMBL/GenBank/DDBJ whole genome shotgun (WGS) entry which is preliminary data.</text>
</comment>
<protein>
    <submittedName>
        <fullName evidence="2">Uncharacterized protein</fullName>
    </submittedName>
</protein>
<proteinExistence type="predicted"/>
<name>A0A645IVF9_9ZZZZ</name>
<evidence type="ECO:0000313" key="2">
    <source>
        <dbReference type="EMBL" id="MPN55321.1"/>
    </source>
</evidence>
<evidence type="ECO:0000256" key="1">
    <source>
        <dbReference type="SAM" id="MobiDB-lite"/>
    </source>
</evidence>
<gene>
    <name evidence="2" type="ORF">SDC9_203003</name>
</gene>